<dbReference type="OrthoDB" id="9824183at2"/>
<evidence type="ECO:0000256" key="1">
    <source>
        <dbReference type="SAM" id="Coils"/>
    </source>
</evidence>
<gene>
    <name evidence="2" type="ORF">ULMS_07570</name>
</gene>
<dbReference type="AlphaFoldDB" id="A0A5J4FYK3"/>
<feature type="coiled-coil region" evidence="1">
    <location>
        <begin position="126"/>
        <end position="184"/>
    </location>
</feature>
<comment type="caution">
    <text evidence="2">The sequence shown here is derived from an EMBL/GenBank/DDBJ whole genome shotgun (WGS) entry which is preliminary data.</text>
</comment>
<accession>A0A5J4FYK3</accession>
<sequence length="482" mass="54040">MTFVSFLQNSTIAQVTIANQYPTTVSQKDTVVVEVSKNKISAEANEIIVAKKNLELLKQKIERLKKEHVEALALLEASANVINSKSKITTKQPVVKYKLDLKKISTSEAERDLVNELNKIAMEEGAENVQTNLKNTTTRVANENIEPVKISEKNNSSNIVIQKVSQAQAERDLYETLRDVAEEEGNQNVQTNLKDTTTLIANENIEPVKISEKNNSSNIVIQKVSQEQAERDLYQTLRDVAEEDGNQNVQTNLKTTSIPLDNTSTTLSNNNVNAISNNTLLIEERIDSSNVLQKKIHRVILKSISQEDADLALQNKKEQLSNNLTASLKINSKSTINGRFNGNNDMITAQISSIDTAEDNTTIVSSMVNCPPIIIPKTRGGTLTTLTFNGCDRDYLLFSAQLRDKEFEKHYLFVLRDNVWKPVMNGFAIHKSNKNSISKIIRINPENSNQLIRSYSVFDIDTNSDTGLTWLVREESVTKMAW</sequence>
<name>A0A5J4FYK3_9FLAO</name>
<protein>
    <submittedName>
        <fullName evidence="2">Uncharacterized protein</fullName>
    </submittedName>
</protein>
<keyword evidence="3" id="KW-1185">Reference proteome</keyword>
<evidence type="ECO:0000313" key="2">
    <source>
        <dbReference type="EMBL" id="GEQ85249.1"/>
    </source>
</evidence>
<keyword evidence="1" id="KW-0175">Coiled coil</keyword>
<dbReference type="RefSeq" id="WP_151893177.1">
    <property type="nucleotide sequence ID" value="NZ_BKCF01000001.1"/>
</dbReference>
<feature type="coiled-coil region" evidence="1">
    <location>
        <begin position="40"/>
        <end position="74"/>
    </location>
</feature>
<organism evidence="2 3">
    <name type="scientific">Patiriisocius marinistellae</name>
    <dbReference type="NCBI Taxonomy" id="2494560"/>
    <lineage>
        <taxon>Bacteria</taxon>
        <taxon>Pseudomonadati</taxon>
        <taxon>Bacteroidota</taxon>
        <taxon>Flavobacteriia</taxon>
        <taxon>Flavobacteriales</taxon>
        <taxon>Flavobacteriaceae</taxon>
        <taxon>Patiriisocius</taxon>
    </lineage>
</organism>
<evidence type="ECO:0000313" key="3">
    <source>
        <dbReference type="Proteomes" id="UP000326994"/>
    </source>
</evidence>
<dbReference type="Proteomes" id="UP000326994">
    <property type="component" value="Unassembled WGS sequence"/>
</dbReference>
<dbReference type="EMBL" id="BKCF01000001">
    <property type="protein sequence ID" value="GEQ85249.1"/>
    <property type="molecule type" value="Genomic_DNA"/>
</dbReference>
<proteinExistence type="predicted"/>
<reference evidence="2 3" key="1">
    <citation type="submission" date="2019-08" db="EMBL/GenBank/DDBJ databases">
        <title>Ulvibacter marinistellae sp. nov., isolated from a starfish, Patiria pectinifera.</title>
        <authorList>
            <person name="Kawano K."/>
            <person name="Ushijima N."/>
            <person name="Kihara M."/>
            <person name="Itoh H."/>
        </authorList>
    </citation>
    <scope>NUCLEOTIDE SEQUENCE [LARGE SCALE GENOMIC DNA]</scope>
    <source>
        <strain evidence="2 3">KK4</strain>
    </source>
</reference>